<feature type="domain" description="RmlD-like substrate binding" evidence="7">
    <location>
        <begin position="5"/>
        <end position="288"/>
    </location>
</feature>
<evidence type="ECO:0000313" key="9">
    <source>
        <dbReference type="Proteomes" id="UP001560573"/>
    </source>
</evidence>
<accession>A0ABV3ZBL6</accession>
<dbReference type="EC" id="1.1.1.133" evidence="3 6"/>
<comment type="caution">
    <text evidence="8">The sequence shown here is derived from an EMBL/GenBank/DDBJ whole genome shotgun (WGS) entry which is preliminary data.</text>
</comment>
<proteinExistence type="inferred from homology"/>
<dbReference type="NCBIfam" id="TIGR01214">
    <property type="entry name" value="rmlD"/>
    <property type="match status" value="1"/>
</dbReference>
<comment type="similarity">
    <text evidence="2 6">Belongs to the dTDP-4-dehydrorhamnose reductase family.</text>
</comment>
<dbReference type="InterPro" id="IPR036291">
    <property type="entry name" value="NAD(P)-bd_dom_sf"/>
</dbReference>
<sequence>MQKNTIIVSGRNGQLGNALEALTASDSANEYIFLGRSELDLSQPSSISRIFDQYKPSWFINCAAYTAVDKAESDQENAYAINAEAVGAIATLCEAHNTKLVHISTDYVFNGNGTSPYRVDEKTEPINYYGYSKWLGENLALKNNPHSVIIRTSWVYSDHGNNFVKTMLRLMKDRSEIRVVSDQIGCPTYAYDLAAAILKIVQETEAGNAHYGVYHFSNGGAISWCEFASAIRDEAGLHCRVQPIPTSDYPTPAKRPHYSVMDTQKIQNDFGVQIKPWRDSLKECLKKLIIES</sequence>
<dbReference type="Proteomes" id="UP001560573">
    <property type="component" value="Unassembled WGS sequence"/>
</dbReference>
<dbReference type="GO" id="GO:0008831">
    <property type="term" value="F:dTDP-4-dehydrorhamnose reductase activity"/>
    <property type="evidence" value="ECO:0007669"/>
    <property type="project" value="UniProtKB-EC"/>
</dbReference>
<comment type="function">
    <text evidence="6">Catalyzes the reduction of dTDP-6-deoxy-L-lyxo-4-hexulose to yield dTDP-L-rhamnose.</text>
</comment>
<dbReference type="EMBL" id="JAULBC010000001">
    <property type="protein sequence ID" value="MEX6686920.1"/>
    <property type="molecule type" value="Genomic_DNA"/>
</dbReference>
<comment type="catalytic activity">
    <reaction evidence="5">
        <text>dTDP-beta-L-rhamnose + NADP(+) = dTDP-4-dehydro-beta-L-rhamnose + NADPH + H(+)</text>
        <dbReference type="Rhea" id="RHEA:21796"/>
        <dbReference type="ChEBI" id="CHEBI:15378"/>
        <dbReference type="ChEBI" id="CHEBI:57510"/>
        <dbReference type="ChEBI" id="CHEBI:57783"/>
        <dbReference type="ChEBI" id="CHEBI:58349"/>
        <dbReference type="ChEBI" id="CHEBI:62830"/>
        <dbReference type="EC" id="1.1.1.133"/>
    </reaction>
</comment>
<dbReference type="InterPro" id="IPR029903">
    <property type="entry name" value="RmlD-like-bd"/>
</dbReference>
<dbReference type="InterPro" id="IPR005913">
    <property type="entry name" value="dTDP_dehydrorham_reduct"/>
</dbReference>
<dbReference type="SUPFAM" id="SSF51735">
    <property type="entry name" value="NAD(P)-binding Rossmann-fold domains"/>
    <property type="match status" value="1"/>
</dbReference>
<dbReference type="Pfam" id="PF04321">
    <property type="entry name" value="RmlD_sub_bind"/>
    <property type="match status" value="1"/>
</dbReference>
<comment type="pathway">
    <text evidence="1 6">Carbohydrate biosynthesis; dTDP-L-rhamnose biosynthesis.</text>
</comment>
<keyword evidence="6" id="KW-0521">NADP</keyword>
<reference evidence="8 9" key="1">
    <citation type="submission" date="2023-07" db="EMBL/GenBank/DDBJ databases">
        <authorList>
            <person name="Lian W.-H."/>
        </authorList>
    </citation>
    <scope>NUCLEOTIDE SEQUENCE [LARGE SCALE GENOMIC DNA]</scope>
    <source>
        <strain evidence="8 9">SYSU DXS3180</strain>
    </source>
</reference>
<protein>
    <recommendedName>
        <fullName evidence="4 6">dTDP-4-dehydrorhamnose reductase</fullName>
        <ecNumber evidence="3 6">1.1.1.133</ecNumber>
    </recommendedName>
</protein>
<evidence type="ECO:0000256" key="3">
    <source>
        <dbReference type="ARBA" id="ARBA00012929"/>
    </source>
</evidence>
<evidence type="ECO:0000259" key="7">
    <source>
        <dbReference type="Pfam" id="PF04321"/>
    </source>
</evidence>
<dbReference type="CDD" id="cd05254">
    <property type="entry name" value="dTDP_HR_like_SDR_e"/>
    <property type="match status" value="1"/>
</dbReference>
<gene>
    <name evidence="8" type="primary">rfbD</name>
    <name evidence="8" type="ORF">QTN47_05410</name>
</gene>
<name>A0ABV3ZBL6_9BACT</name>
<dbReference type="PANTHER" id="PTHR10491">
    <property type="entry name" value="DTDP-4-DEHYDRORHAMNOSE REDUCTASE"/>
    <property type="match status" value="1"/>
</dbReference>
<dbReference type="PANTHER" id="PTHR10491:SF4">
    <property type="entry name" value="METHIONINE ADENOSYLTRANSFERASE 2 SUBUNIT BETA"/>
    <property type="match status" value="1"/>
</dbReference>
<dbReference type="RefSeq" id="WP_369328316.1">
    <property type="nucleotide sequence ID" value="NZ_JAULBC010000001.1"/>
</dbReference>
<evidence type="ECO:0000256" key="2">
    <source>
        <dbReference type="ARBA" id="ARBA00010944"/>
    </source>
</evidence>
<keyword evidence="9" id="KW-1185">Reference proteome</keyword>
<evidence type="ECO:0000256" key="1">
    <source>
        <dbReference type="ARBA" id="ARBA00004781"/>
    </source>
</evidence>
<organism evidence="8 9">
    <name type="scientific">Danxiaibacter flavus</name>
    <dbReference type="NCBI Taxonomy" id="3049108"/>
    <lineage>
        <taxon>Bacteria</taxon>
        <taxon>Pseudomonadati</taxon>
        <taxon>Bacteroidota</taxon>
        <taxon>Chitinophagia</taxon>
        <taxon>Chitinophagales</taxon>
        <taxon>Chitinophagaceae</taxon>
        <taxon>Danxiaibacter</taxon>
    </lineage>
</organism>
<evidence type="ECO:0000256" key="5">
    <source>
        <dbReference type="ARBA" id="ARBA00048200"/>
    </source>
</evidence>
<evidence type="ECO:0000256" key="4">
    <source>
        <dbReference type="ARBA" id="ARBA00017099"/>
    </source>
</evidence>
<evidence type="ECO:0000256" key="6">
    <source>
        <dbReference type="RuleBase" id="RU364082"/>
    </source>
</evidence>
<dbReference type="Gene3D" id="3.40.50.720">
    <property type="entry name" value="NAD(P)-binding Rossmann-like Domain"/>
    <property type="match status" value="1"/>
</dbReference>
<dbReference type="Gene3D" id="3.90.25.10">
    <property type="entry name" value="UDP-galactose 4-epimerase, domain 1"/>
    <property type="match status" value="1"/>
</dbReference>
<evidence type="ECO:0000313" key="8">
    <source>
        <dbReference type="EMBL" id="MEX6686920.1"/>
    </source>
</evidence>
<keyword evidence="6 8" id="KW-0560">Oxidoreductase</keyword>